<keyword evidence="1 7" id="KW-0479">Metal-binding</keyword>
<feature type="domain" description="Toprim" evidence="8">
    <location>
        <begin position="81"/>
        <end position="176"/>
    </location>
</feature>
<keyword evidence="4 7" id="KW-0862">Zinc</keyword>
<dbReference type="OrthoDB" id="9802672at2"/>
<dbReference type="Gene3D" id="1.10.8.420">
    <property type="entry name" value="RecR Domain 1"/>
    <property type="match status" value="1"/>
</dbReference>
<keyword evidence="3 7" id="KW-0863">Zinc-finger</keyword>
<gene>
    <name evidence="7 9" type="primary">recR</name>
    <name evidence="9" type="ORF">HMPREF9444_02081</name>
</gene>
<dbReference type="STRING" id="762983.HMPREF9444_02081"/>
<evidence type="ECO:0000256" key="2">
    <source>
        <dbReference type="ARBA" id="ARBA00022763"/>
    </source>
</evidence>
<evidence type="ECO:0000256" key="4">
    <source>
        <dbReference type="ARBA" id="ARBA00022833"/>
    </source>
</evidence>
<dbReference type="FunFam" id="3.40.1360.10:FF:000001">
    <property type="entry name" value="Recombination protein RecR"/>
    <property type="match status" value="1"/>
</dbReference>
<dbReference type="NCBIfam" id="TIGR00615">
    <property type="entry name" value="recR"/>
    <property type="match status" value="1"/>
</dbReference>
<dbReference type="AlphaFoldDB" id="E8LMT6"/>
<dbReference type="GO" id="GO:0006310">
    <property type="term" value="P:DNA recombination"/>
    <property type="evidence" value="ECO:0007669"/>
    <property type="project" value="UniProtKB-UniRule"/>
</dbReference>
<evidence type="ECO:0000256" key="3">
    <source>
        <dbReference type="ARBA" id="ARBA00022771"/>
    </source>
</evidence>
<dbReference type="RefSeq" id="WP_009144224.1">
    <property type="nucleotide sequence ID" value="NZ_GL831069.1"/>
</dbReference>
<organism evidence="9 10">
    <name type="scientific">Succinatimonas hippei (strain DSM 22608 / JCM 16073 / KCTC 15190 / YIT 12066)</name>
    <dbReference type="NCBI Taxonomy" id="762983"/>
    <lineage>
        <taxon>Bacteria</taxon>
        <taxon>Pseudomonadati</taxon>
        <taxon>Pseudomonadota</taxon>
        <taxon>Gammaproteobacteria</taxon>
        <taxon>Aeromonadales</taxon>
        <taxon>Succinivibrionaceae</taxon>
        <taxon>Succinatimonas</taxon>
    </lineage>
</organism>
<sequence length="199" mass="21549">MSASPLLEKLIKSLQIMPGIGPRSAVRIAYHLLDRRREESVQLADTLKEAVEKIGLCSHCRDYSEEEVCPICASFKRKQSGQLCVVETPSDLLAVESSGNYFGQYFVLHGHLSPIDGVGPTELGIDILIKRLSAGEVKELILATNPTVEGDATASYIAALAKRYNISVSKLASGVPLGGDLDNIDEQTIAASLAHRRPY</sequence>
<evidence type="ECO:0000256" key="7">
    <source>
        <dbReference type="HAMAP-Rule" id="MF_00017"/>
    </source>
</evidence>
<dbReference type="Proteomes" id="UP000018458">
    <property type="component" value="Unassembled WGS sequence"/>
</dbReference>
<dbReference type="PANTHER" id="PTHR30446:SF0">
    <property type="entry name" value="RECOMBINATION PROTEIN RECR"/>
    <property type="match status" value="1"/>
</dbReference>
<keyword evidence="2 7" id="KW-0227">DNA damage</keyword>
<dbReference type="Gene3D" id="3.40.1360.10">
    <property type="match status" value="1"/>
</dbReference>
<dbReference type="GO" id="GO:0008270">
    <property type="term" value="F:zinc ion binding"/>
    <property type="evidence" value="ECO:0007669"/>
    <property type="project" value="UniProtKB-KW"/>
</dbReference>
<proteinExistence type="inferred from homology"/>
<name>E8LMT6_SUCHY</name>
<evidence type="ECO:0000259" key="8">
    <source>
        <dbReference type="PROSITE" id="PS50880"/>
    </source>
</evidence>
<comment type="caution">
    <text evidence="9">The sequence shown here is derived from an EMBL/GenBank/DDBJ whole genome shotgun (WGS) entry which is preliminary data.</text>
</comment>
<keyword evidence="10" id="KW-1185">Reference proteome</keyword>
<dbReference type="Pfam" id="PF21175">
    <property type="entry name" value="RecR_C"/>
    <property type="match status" value="1"/>
</dbReference>
<dbReference type="InterPro" id="IPR034137">
    <property type="entry name" value="TOPRIM_RecR"/>
</dbReference>
<dbReference type="EMBL" id="AEVO01000148">
    <property type="protein sequence ID" value="EFY06170.1"/>
    <property type="molecule type" value="Genomic_DNA"/>
</dbReference>
<dbReference type="GO" id="GO:0003677">
    <property type="term" value="F:DNA binding"/>
    <property type="evidence" value="ECO:0007669"/>
    <property type="project" value="UniProtKB-UniRule"/>
</dbReference>
<evidence type="ECO:0000256" key="6">
    <source>
        <dbReference type="ARBA" id="ARBA00023204"/>
    </source>
</evidence>
<evidence type="ECO:0000256" key="1">
    <source>
        <dbReference type="ARBA" id="ARBA00022723"/>
    </source>
</evidence>
<dbReference type="HOGENOM" id="CLU_060739_1_2_6"/>
<dbReference type="InterPro" id="IPR015967">
    <property type="entry name" value="Rcmb_RecR_Znf"/>
</dbReference>
<dbReference type="PROSITE" id="PS50880">
    <property type="entry name" value="TOPRIM"/>
    <property type="match status" value="1"/>
</dbReference>
<dbReference type="HAMAP" id="MF_00017">
    <property type="entry name" value="RecR"/>
    <property type="match status" value="1"/>
</dbReference>
<dbReference type="InterPro" id="IPR006171">
    <property type="entry name" value="TOPRIM_dom"/>
</dbReference>
<reference evidence="9 10" key="1">
    <citation type="submission" date="2011-01" db="EMBL/GenBank/DDBJ databases">
        <authorList>
            <person name="Weinstock G."/>
            <person name="Sodergren E."/>
            <person name="Clifton S."/>
            <person name="Fulton L."/>
            <person name="Fulton B."/>
            <person name="Courtney L."/>
            <person name="Fronick C."/>
            <person name="Harrison M."/>
            <person name="Strong C."/>
            <person name="Farmer C."/>
            <person name="Delahaunty K."/>
            <person name="Markovic C."/>
            <person name="Hall O."/>
            <person name="Minx P."/>
            <person name="Tomlinson C."/>
            <person name="Mitreva M."/>
            <person name="Hou S."/>
            <person name="Chen J."/>
            <person name="Wollam A."/>
            <person name="Pepin K.H."/>
            <person name="Johnson M."/>
            <person name="Bhonagiri V."/>
            <person name="Zhang X."/>
            <person name="Suruliraj S."/>
            <person name="Warren W."/>
            <person name="Chinwalla A."/>
            <person name="Mardis E.R."/>
            <person name="Wilson R.K."/>
        </authorList>
    </citation>
    <scope>NUCLEOTIDE SEQUENCE [LARGE SCALE GENOMIC DNA]</scope>
    <source>
        <strain evidence="10">DSM 22608 / JCM 16073 / KCTC 15190 / YIT 12066</strain>
    </source>
</reference>
<dbReference type="Pfam" id="PF13662">
    <property type="entry name" value="Toprim_4"/>
    <property type="match status" value="1"/>
</dbReference>
<dbReference type="PANTHER" id="PTHR30446">
    <property type="entry name" value="RECOMBINATION PROTEIN RECR"/>
    <property type="match status" value="1"/>
</dbReference>
<dbReference type="CDD" id="cd01025">
    <property type="entry name" value="TOPRIM_recR"/>
    <property type="match status" value="1"/>
</dbReference>
<evidence type="ECO:0000313" key="9">
    <source>
        <dbReference type="EMBL" id="EFY06170.1"/>
    </source>
</evidence>
<keyword evidence="6 7" id="KW-0234">DNA repair</keyword>
<dbReference type="SUPFAM" id="SSF111304">
    <property type="entry name" value="Recombination protein RecR"/>
    <property type="match status" value="1"/>
</dbReference>
<dbReference type="Pfam" id="PF02132">
    <property type="entry name" value="RecR_ZnF"/>
    <property type="match status" value="1"/>
</dbReference>
<dbReference type="eggNOG" id="COG0353">
    <property type="taxonomic scope" value="Bacteria"/>
</dbReference>
<dbReference type="InterPro" id="IPR000093">
    <property type="entry name" value="DNA_Rcmb_RecR"/>
</dbReference>
<dbReference type="Pfam" id="PF21176">
    <property type="entry name" value="RecR_HhH"/>
    <property type="match status" value="1"/>
</dbReference>
<evidence type="ECO:0000313" key="10">
    <source>
        <dbReference type="Proteomes" id="UP000018458"/>
    </source>
</evidence>
<feature type="zinc finger region" description="C4-type" evidence="7">
    <location>
        <begin position="57"/>
        <end position="72"/>
    </location>
</feature>
<evidence type="ECO:0000256" key="5">
    <source>
        <dbReference type="ARBA" id="ARBA00023172"/>
    </source>
</evidence>
<dbReference type="InterPro" id="IPR023627">
    <property type="entry name" value="Rcmb_RecR"/>
</dbReference>
<keyword evidence="5 7" id="KW-0233">DNA recombination</keyword>
<comment type="similarity">
    <text evidence="7">Belongs to the RecR family.</text>
</comment>
<accession>E8LMT6</accession>
<dbReference type="SMART" id="SM00493">
    <property type="entry name" value="TOPRIM"/>
    <property type="match status" value="1"/>
</dbReference>
<dbReference type="GO" id="GO:0006281">
    <property type="term" value="P:DNA repair"/>
    <property type="evidence" value="ECO:0007669"/>
    <property type="project" value="UniProtKB-UniRule"/>
</dbReference>
<comment type="function">
    <text evidence="7">May play a role in DNA repair. It seems to be involved in an RecBC-independent recombinational process of DNA repair. It may act with RecF and RecO.</text>
</comment>
<protein>
    <recommendedName>
        <fullName evidence="7">Recombination protein RecR</fullName>
    </recommendedName>
</protein>